<name>A0A4R6SMA5_LABRH</name>
<reference evidence="2 3" key="1">
    <citation type="submission" date="2019-03" db="EMBL/GenBank/DDBJ databases">
        <title>Genomic Encyclopedia of Type Strains, Phase IV (KMG-IV): sequencing the most valuable type-strain genomes for metagenomic binning, comparative biology and taxonomic classification.</title>
        <authorList>
            <person name="Goeker M."/>
        </authorList>
    </citation>
    <scope>NUCLEOTIDE SEQUENCE [LARGE SCALE GENOMIC DNA]</scope>
    <source>
        <strain evidence="2 3">DSM 45361</strain>
    </source>
</reference>
<evidence type="ECO:0000256" key="1">
    <source>
        <dbReference type="SAM" id="SignalP"/>
    </source>
</evidence>
<dbReference type="RefSeq" id="WP_133847219.1">
    <property type="nucleotide sequence ID" value="NZ_SNXZ01000001.1"/>
</dbReference>
<protein>
    <submittedName>
        <fullName evidence="2">Uncharacterized protein</fullName>
    </submittedName>
</protein>
<keyword evidence="3" id="KW-1185">Reference proteome</keyword>
<feature type="signal peptide" evidence="1">
    <location>
        <begin position="1"/>
        <end position="26"/>
    </location>
</feature>
<gene>
    <name evidence="2" type="ORF">EV186_101237</name>
</gene>
<organism evidence="2 3">
    <name type="scientific">Labedaea rhizosphaerae</name>
    <dbReference type="NCBI Taxonomy" id="598644"/>
    <lineage>
        <taxon>Bacteria</taxon>
        <taxon>Bacillati</taxon>
        <taxon>Actinomycetota</taxon>
        <taxon>Actinomycetes</taxon>
        <taxon>Pseudonocardiales</taxon>
        <taxon>Pseudonocardiaceae</taxon>
        <taxon>Labedaea</taxon>
    </lineage>
</organism>
<comment type="caution">
    <text evidence="2">The sequence shown here is derived from an EMBL/GenBank/DDBJ whole genome shotgun (WGS) entry which is preliminary data.</text>
</comment>
<evidence type="ECO:0000313" key="3">
    <source>
        <dbReference type="Proteomes" id="UP000295444"/>
    </source>
</evidence>
<sequence length="153" mass="15519">MKRRDALALVTLVVLAGGLAVGATYAARAAGNDAGSAPVTITSVLTETVTTTMPASPSAPVTETITQTVTKTPNRGAPATKFGNGTFEVGFDVASGRYHTGGPAQGVRSGCVWKRTQPGGGVIAQGTAFGPLTINTHDGELMTATGCQQWVRS</sequence>
<keyword evidence="1" id="KW-0732">Signal</keyword>
<evidence type="ECO:0000313" key="2">
    <source>
        <dbReference type="EMBL" id="TDQ04293.1"/>
    </source>
</evidence>
<feature type="chain" id="PRO_5038535871" evidence="1">
    <location>
        <begin position="27"/>
        <end position="153"/>
    </location>
</feature>
<dbReference type="EMBL" id="SNXZ01000001">
    <property type="protein sequence ID" value="TDQ04293.1"/>
    <property type="molecule type" value="Genomic_DNA"/>
</dbReference>
<dbReference type="AlphaFoldDB" id="A0A4R6SMA5"/>
<dbReference type="Proteomes" id="UP000295444">
    <property type="component" value="Unassembled WGS sequence"/>
</dbReference>
<proteinExistence type="predicted"/>
<dbReference type="OrthoDB" id="166978at2"/>
<accession>A0A4R6SMA5</accession>